<dbReference type="Proteomes" id="UP001221142">
    <property type="component" value="Unassembled WGS sequence"/>
</dbReference>
<keyword evidence="4" id="KW-0378">Hydrolase</keyword>
<keyword evidence="2" id="KW-0732">Signal</keyword>
<dbReference type="EMBL" id="JARKIF010000007">
    <property type="protein sequence ID" value="KAJ7635000.1"/>
    <property type="molecule type" value="Genomic_DNA"/>
</dbReference>
<protein>
    <submittedName>
        <fullName evidence="4">Glycoside hydrolase family 79 protein</fullName>
    </submittedName>
</protein>
<accession>A0AAD7FS43</accession>
<dbReference type="Gene3D" id="3.20.20.80">
    <property type="entry name" value="Glycosidases"/>
    <property type="match status" value="1"/>
</dbReference>
<evidence type="ECO:0000313" key="5">
    <source>
        <dbReference type="Proteomes" id="UP001221142"/>
    </source>
</evidence>
<feature type="transmembrane region" description="Helical" evidence="1">
    <location>
        <begin position="628"/>
        <end position="649"/>
    </location>
</feature>
<evidence type="ECO:0000256" key="1">
    <source>
        <dbReference type="SAM" id="Phobius"/>
    </source>
</evidence>
<gene>
    <name evidence="4" type="ORF">FB45DRAFT_1025900</name>
</gene>
<evidence type="ECO:0000259" key="3">
    <source>
        <dbReference type="Pfam" id="PF16862"/>
    </source>
</evidence>
<keyword evidence="5" id="KW-1185">Reference proteome</keyword>
<keyword evidence="1" id="KW-1133">Transmembrane helix</keyword>
<keyword evidence="1" id="KW-0472">Membrane</keyword>
<dbReference type="InterPro" id="IPR031728">
    <property type="entry name" value="GlcAase_C"/>
</dbReference>
<dbReference type="PANTHER" id="PTHR36183:SF2">
    <property type="entry name" value="BETA-GLUCURONIDASE C-TERMINAL DOMAIN-CONTAINING PROTEIN"/>
    <property type="match status" value="1"/>
</dbReference>
<name>A0AAD7FS43_9AGAR</name>
<organism evidence="4 5">
    <name type="scientific">Roridomyces roridus</name>
    <dbReference type="NCBI Taxonomy" id="1738132"/>
    <lineage>
        <taxon>Eukaryota</taxon>
        <taxon>Fungi</taxon>
        <taxon>Dikarya</taxon>
        <taxon>Basidiomycota</taxon>
        <taxon>Agaricomycotina</taxon>
        <taxon>Agaricomycetes</taxon>
        <taxon>Agaricomycetidae</taxon>
        <taxon>Agaricales</taxon>
        <taxon>Marasmiineae</taxon>
        <taxon>Mycenaceae</taxon>
        <taxon>Roridomyces</taxon>
    </lineage>
</organism>
<evidence type="ECO:0000313" key="4">
    <source>
        <dbReference type="EMBL" id="KAJ7635000.1"/>
    </source>
</evidence>
<dbReference type="SUPFAM" id="SSF51445">
    <property type="entry name" value="(Trans)glycosidases"/>
    <property type="match status" value="1"/>
</dbReference>
<dbReference type="PANTHER" id="PTHR36183">
    <property type="entry name" value="BETA-GLUCURONIDASE"/>
    <property type="match status" value="1"/>
</dbReference>
<dbReference type="Pfam" id="PF16862">
    <property type="entry name" value="Glyco_hydro_79C"/>
    <property type="match status" value="1"/>
</dbReference>
<dbReference type="GO" id="GO:0016787">
    <property type="term" value="F:hydrolase activity"/>
    <property type="evidence" value="ECO:0007669"/>
    <property type="project" value="UniProtKB-KW"/>
</dbReference>
<feature type="chain" id="PRO_5041993558" evidence="2">
    <location>
        <begin position="18"/>
        <end position="650"/>
    </location>
</feature>
<comment type="caution">
    <text evidence="4">The sequence shown here is derived from an EMBL/GenBank/DDBJ whole genome shotgun (WGS) entry which is preliminary data.</text>
</comment>
<evidence type="ECO:0000256" key="2">
    <source>
        <dbReference type="SAM" id="SignalP"/>
    </source>
</evidence>
<keyword evidence="1" id="KW-0812">Transmembrane</keyword>
<sequence>MLAFTLWSLGLCNVATAAVTVANQIPLGILSAVSPTATQLAAYNNTVLQPPPVPNPAPATAFTLTLPAASTNVPQGQLSIEIPGSFYGFSIEMSVLTQIFGKNSSFIQVPLLNLFSNIVQRAGSINIRIGGNTQDYAYYVPTLPEDRAISKEKAASKNPTETPAVIYTMDLFYMLSNISAFAGAKWYVGAPFNDSTQFRFEIVEYAEAVLGDSLLGIQVANEPDLYVGHHHRNDSYGPANYTQEFGEFIAAMAGNDNIPIKNKLIGPSVSGNWTPEMVIDTGFIDKYSDSLSAFPSSIIPQSSENCYPVYHISTYHDPQATFPVYLSHSGPQGLVSPYLNAATIARAANKPFLMFETNSASCGGFPGISDSFGATLWALDYGLQMAWGNFSGAMLHVGGQNVYYNPFTAPPTNQSKYFEWTVGAVYYSALVAAEVFGKTNTAQIVDMLGNNASVYTPQYAIHENGALARVGLFNYITDPTGASDYTATLTVSGGTVPSSVQVKYLLSDSVATKNNITWANQTLGTQREVDGRFRGVENVVSISCDTGANTCQIPVQAPSFALVFFTPEAEISTVTFSTTAYTNIGATATVASDVLATSNGMSGNSWQLGSTSNGKQNAAKARADSTSVGPIMGVLVGTGVVLVTSLGYWV</sequence>
<proteinExistence type="predicted"/>
<reference evidence="4" key="1">
    <citation type="submission" date="2023-03" db="EMBL/GenBank/DDBJ databases">
        <title>Massive genome expansion in bonnet fungi (Mycena s.s.) driven by repeated elements and novel gene families across ecological guilds.</title>
        <authorList>
            <consortium name="Lawrence Berkeley National Laboratory"/>
            <person name="Harder C.B."/>
            <person name="Miyauchi S."/>
            <person name="Viragh M."/>
            <person name="Kuo A."/>
            <person name="Thoen E."/>
            <person name="Andreopoulos B."/>
            <person name="Lu D."/>
            <person name="Skrede I."/>
            <person name="Drula E."/>
            <person name="Henrissat B."/>
            <person name="Morin E."/>
            <person name="Kohler A."/>
            <person name="Barry K."/>
            <person name="LaButti K."/>
            <person name="Morin E."/>
            <person name="Salamov A."/>
            <person name="Lipzen A."/>
            <person name="Mereny Z."/>
            <person name="Hegedus B."/>
            <person name="Baldrian P."/>
            <person name="Stursova M."/>
            <person name="Weitz H."/>
            <person name="Taylor A."/>
            <person name="Grigoriev I.V."/>
            <person name="Nagy L.G."/>
            <person name="Martin F."/>
            <person name="Kauserud H."/>
        </authorList>
    </citation>
    <scope>NUCLEOTIDE SEQUENCE</scope>
    <source>
        <strain evidence="4">9284</strain>
    </source>
</reference>
<dbReference type="AlphaFoldDB" id="A0AAD7FS43"/>
<feature type="domain" description="Beta-glucuronidase C-terminal" evidence="3">
    <location>
        <begin position="458"/>
        <end position="562"/>
    </location>
</feature>
<dbReference type="InterPro" id="IPR052974">
    <property type="entry name" value="GH79_Enzymes"/>
</dbReference>
<feature type="signal peptide" evidence="2">
    <location>
        <begin position="1"/>
        <end position="17"/>
    </location>
</feature>
<dbReference type="InterPro" id="IPR017853">
    <property type="entry name" value="GH"/>
</dbReference>